<proteinExistence type="predicted"/>
<feature type="disulfide bond" evidence="2">
    <location>
        <begin position="132"/>
        <end position="147"/>
    </location>
</feature>
<dbReference type="EMBL" id="JABXJJ020000034">
    <property type="protein sequence ID" value="MDI5972585.1"/>
    <property type="molecule type" value="Genomic_DNA"/>
</dbReference>
<evidence type="ECO:0000256" key="3">
    <source>
        <dbReference type="SAM" id="SignalP"/>
    </source>
</evidence>
<dbReference type="InterPro" id="IPR036514">
    <property type="entry name" value="SGNH_hydro_sf"/>
</dbReference>
<keyword evidence="5" id="KW-0378">Hydrolase</keyword>
<feature type="chain" id="PRO_5041668332" evidence="3">
    <location>
        <begin position="30"/>
        <end position="285"/>
    </location>
</feature>
<keyword evidence="2" id="KW-1015">Disulfide bond</keyword>
<evidence type="ECO:0000256" key="1">
    <source>
        <dbReference type="PIRSR" id="PIRSR637460-1"/>
    </source>
</evidence>
<dbReference type="InterPro" id="IPR013830">
    <property type="entry name" value="SGNH_hydro"/>
</dbReference>
<dbReference type="Pfam" id="PF13472">
    <property type="entry name" value="Lipase_GDSL_2"/>
    <property type="match status" value="1"/>
</dbReference>
<dbReference type="GO" id="GO:0004806">
    <property type="term" value="F:triacylglycerol lipase activity"/>
    <property type="evidence" value="ECO:0007669"/>
    <property type="project" value="TreeGrafter"/>
</dbReference>
<evidence type="ECO:0000313" key="5">
    <source>
        <dbReference type="EMBL" id="MDI5972585.1"/>
    </source>
</evidence>
<evidence type="ECO:0000259" key="4">
    <source>
        <dbReference type="Pfam" id="PF13472"/>
    </source>
</evidence>
<name>A0AA90KI42_9ACTN</name>
<feature type="domain" description="SGNH hydrolase-type esterase" evidence="4">
    <location>
        <begin position="37"/>
        <end position="274"/>
    </location>
</feature>
<dbReference type="InterPro" id="IPR006311">
    <property type="entry name" value="TAT_signal"/>
</dbReference>
<dbReference type="PANTHER" id="PTHR37981">
    <property type="entry name" value="LIPASE 2"/>
    <property type="match status" value="1"/>
</dbReference>
<dbReference type="EC" id="3.1.-.-" evidence="5"/>
<feature type="disulfide bond" evidence="2">
    <location>
        <begin position="197"/>
        <end position="246"/>
    </location>
</feature>
<feature type="active site" evidence="1">
    <location>
        <position position="267"/>
    </location>
</feature>
<dbReference type="PANTHER" id="PTHR37981:SF1">
    <property type="entry name" value="SGNH HYDROLASE-TYPE ESTERASE DOMAIN-CONTAINING PROTEIN"/>
    <property type="match status" value="1"/>
</dbReference>
<organism evidence="5">
    <name type="scientific">Streptantibioticus silvisoli</name>
    <dbReference type="NCBI Taxonomy" id="2705255"/>
    <lineage>
        <taxon>Bacteria</taxon>
        <taxon>Bacillati</taxon>
        <taxon>Actinomycetota</taxon>
        <taxon>Actinomycetes</taxon>
        <taxon>Kitasatosporales</taxon>
        <taxon>Streptomycetaceae</taxon>
        <taxon>Streptantibioticus</taxon>
    </lineage>
</organism>
<dbReference type="Gene3D" id="3.40.50.1110">
    <property type="entry name" value="SGNH hydrolase"/>
    <property type="match status" value="1"/>
</dbReference>
<dbReference type="CDD" id="cd01823">
    <property type="entry name" value="SEST_like"/>
    <property type="match status" value="1"/>
</dbReference>
<feature type="active site" description="Nucleophile" evidence="1">
    <location>
        <position position="41"/>
    </location>
</feature>
<dbReference type="GO" id="GO:0019433">
    <property type="term" value="P:triglyceride catabolic process"/>
    <property type="evidence" value="ECO:0007669"/>
    <property type="project" value="TreeGrafter"/>
</dbReference>
<protein>
    <submittedName>
        <fullName evidence="5">SGNH/GDSL hydrolase family protein</fullName>
        <ecNumber evidence="5">3.1.-.-</ecNumber>
    </submittedName>
</protein>
<evidence type="ECO:0000256" key="2">
    <source>
        <dbReference type="PIRSR" id="PIRSR637460-2"/>
    </source>
</evidence>
<dbReference type="AlphaFoldDB" id="A0AA90KI42"/>
<dbReference type="InterPro" id="IPR037460">
    <property type="entry name" value="SEST-like"/>
</dbReference>
<comment type="caution">
    <text evidence="5">The sequence shown here is derived from an EMBL/GenBank/DDBJ whole genome shotgun (WGS) entry which is preliminary data.</text>
</comment>
<reference evidence="5" key="1">
    <citation type="submission" date="2023-05" db="EMBL/GenBank/DDBJ databases">
        <title>Streptantibioticus silvisoli sp. nov., acidotolerant actinomycetes 1 from pine litter.</title>
        <authorList>
            <person name="Swiecimska M."/>
            <person name="Golinska P."/>
            <person name="Sangal V."/>
            <person name="Wachnowicz B."/>
            <person name="Goodfellow M."/>
        </authorList>
    </citation>
    <scope>NUCLEOTIDE SEQUENCE</scope>
    <source>
        <strain evidence="5">SL13</strain>
    </source>
</reference>
<dbReference type="RefSeq" id="WP_271314199.1">
    <property type="nucleotide sequence ID" value="NZ_JABXJJ020000034.1"/>
</dbReference>
<dbReference type="SUPFAM" id="SSF52266">
    <property type="entry name" value="SGNH hydrolase"/>
    <property type="match status" value="1"/>
</dbReference>
<keyword evidence="3" id="KW-0732">Signal</keyword>
<feature type="disulfide bond" evidence="2">
    <location>
        <begin position="59"/>
        <end position="83"/>
    </location>
</feature>
<dbReference type="PROSITE" id="PS51318">
    <property type="entry name" value="TAT"/>
    <property type="match status" value="1"/>
</dbReference>
<accession>A0AA90KI42</accession>
<sequence>MTLRRIAIALAACAAAAAGGLAGPATARADTPASYVALGDSYTSGPLILPISPSAPLDCLQSAENYPHLTAAALGLSLSDVSCAGADTSNMTTAQFADQPPQFDALTASTRVVTVGIGGNDNSTFLTALAGCSAIDGIAGAGSGDLCALAYGNKFADQIAADETNVAGALQQIHTLSPAARVFVVGYPDILPQSGSCFSQMPITTADVAYLNGVELDLNAMLRTAAGQNGATYVDTYGASVGHDSCQGESTRWVEPLLPSTDAVSAHPNAAGEAADARAVEAAIG</sequence>
<feature type="signal peptide" evidence="3">
    <location>
        <begin position="1"/>
        <end position="29"/>
    </location>
</feature>
<gene>
    <name evidence="5" type="ORF">POF50_025135</name>
</gene>